<dbReference type="GO" id="GO:0004751">
    <property type="term" value="F:ribose-5-phosphate isomerase activity"/>
    <property type="evidence" value="ECO:0007669"/>
    <property type="project" value="UniProtKB-EC"/>
</dbReference>
<gene>
    <name evidence="9" type="primary">RKI1</name>
    <name evidence="9" type="ORF">IMSHALPRED_003729</name>
</gene>
<dbReference type="InterPro" id="IPR004788">
    <property type="entry name" value="Ribose5P_isomerase_type_A"/>
</dbReference>
<dbReference type="Proteomes" id="UP000664534">
    <property type="component" value="Unassembled WGS sequence"/>
</dbReference>
<reference evidence="9" key="1">
    <citation type="submission" date="2021-03" db="EMBL/GenBank/DDBJ databases">
        <authorList>
            <person name="Tagirdzhanova G."/>
        </authorList>
    </citation>
    <scope>NUCLEOTIDE SEQUENCE</scope>
</reference>
<evidence type="ECO:0000256" key="4">
    <source>
        <dbReference type="ARBA" id="ARBA00011959"/>
    </source>
</evidence>
<dbReference type="GO" id="GO:0005737">
    <property type="term" value="C:cytoplasm"/>
    <property type="evidence" value="ECO:0007669"/>
    <property type="project" value="TreeGrafter"/>
</dbReference>
<keyword evidence="10" id="KW-1185">Reference proteome</keyword>
<name>A0A8H3IJE1_9LECA</name>
<sequence length="307" mass="32953">MDFPKPVSSATTVSPPTQPSAIESAKRAAAQLAVKEHFNPGAHYVGIGSGSTIVYVVEAIQELKDPRIQNIHFVPTGYQSRQVILRAGLKDLKFDSLPADTLIEVAFDGADEIDDDLNCIKGGGACLYQEKLVATRASKFICVADHRKLQPRLLTNWPTIPIEVEPLAVTTVISALKRLGSSAPFVREGHIQKAGPIKTDQDNFIIDAPFPSLLLYTDIEQAAKQGVKELKGQGEDGQWEVQALAKEIKALEGVLSVGLFVGENGLQAKAKGKIAGGQKPVAAYFGMEDGSVAVRVTQDDGTVVLRK</sequence>
<dbReference type="GO" id="GO:0006014">
    <property type="term" value="P:D-ribose metabolic process"/>
    <property type="evidence" value="ECO:0007669"/>
    <property type="project" value="TreeGrafter"/>
</dbReference>
<comment type="pathway">
    <text evidence="2">Carbohydrate degradation; pentose phosphate pathway; D-ribose 5-phosphate from D-ribulose 5-phosphate (non-oxidative stage): step 1/1.</text>
</comment>
<evidence type="ECO:0000313" key="10">
    <source>
        <dbReference type="Proteomes" id="UP000664534"/>
    </source>
</evidence>
<dbReference type="FunFam" id="3.40.50.1360:FF:000014">
    <property type="entry name" value="Ribose 5-phosphate isomerase"/>
    <property type="match status" value="1"/>
</dbReference>
<dbReference type="CDD" id="cd01398">
    <property type="entry name" value="RPI_A"/>
    <property type="match status" value="1"/>
</dbReference>
<organism evidence="9 10">
    <name type="scientific">Imshaugia aleurites</name>
    <dbReference type="NCBI Taxonomy" id="172621"/>
    <lineage>
        <taxon>Eukaryota</taxon>
        <taxon>Fungi</taxon>
        <taxon>Dikarya</taxon>
        <taxon>Ascomycota</taxon>
        <taxon>Pezizomycotina</taxon>
        <taxon>Lecanoromycetes</taxon>
        <taxon>OSLEUM clade</taxon>
        <taxon>Lecanoromycetidae</taxon>
        <taxon>Lecanorales</taxon>
        <taxon>Lecanorineae</taxon>
        <taxon>Parmeliaceae</taxon>
        <taxon>Imshaugia</taxon>
    </lineage>
</organism>
<evidence type="ECO:0000256" key="3">
    <source>
        <dbReference type="ARBA" id="ARBA00008088"/>
    </source>
</evidence>
<accession>A0A8H3IJE1</accession>
<evidence type="ECO:0000256" key="5">
    <source>
        <dbReference type="ARBA" id="ARBA00019150"/>
    </source>
</evidence>
<dbReference type="EMBL" id="CAJPDT010000019">
    <property type="protein sequence ID" value="CAF9917720.1"/>
    <property type="molecule type" value="Genomic_DNA"/>
</dbReference>
<proteinExistence type="inferred from homology"/>
<evidence type="ECO:0000256" key="7">
    <source>
        <dbReference type="ARBA" id="ARBA00029734"/>
    </source>
</evidence>
<comment type="similarity">
    <text evidence="3">Belongs to the ribose 5-phosphate isomerase family.</text>
</comment>
<dbReference type="OrthoDB" id="1555531at2759"/>
<dbReference type="GO" id="GO:0009052">
    <property type="term" value="P:pentose-phosphate shunt, non-oxidative branch"/>
    <property type="evidence" value="ECO:0007669"/>
    <property type="project" value="InterPro"/>
</dbReference>
<evidence type="ECO:0000256" key="6">
    <source>
        <dbReference type="ARBA" id="ARBA00023235"/>
    </source>
</evidence>
<dbReference type="PANTHER" id="PTHR11934">
    <property type="entry name" value="RIBOSE-5-PHOSPHATE ISOMERASE"/>
    <property type="match status" value="1"/>
</dbReference>
<keyword evidence="6 9" id="KW-0413">Isomerase</keyword>
<evidence type="ECO:0000313" key="9">
    <source>
        <dbReference type="EMBL" id="CAF9917720.1"/>
    </source>
</evidence>
<dbReference type="SUPFAM" id="SSF100950">
    <property type="entry name" value="NagB/RpiA/CoA transferase-like"/>
    <property type="match status" value="1"/>
</dbReference>
<dbReference type="InterPro" id="IPR037171">
    <property type="entry name" value="NagB/RpiA_transferase-like"/>
</dbReference>
<dbReference type="UniPathway" id="UPA00115">
    <property type="reaction ID" value="UER00412"/>
</dbReference>
<dbReference type="Pfam" id="PF06026">
    <property type="entry name" value="Rib_5-P_isom_A"/>
    <property type="match status" value="1"/>
</dbReference>
<dbReference type="SUPFAM" id="SSF75445">
    <property type="entry name" value="D-ribose-5-phosphate isomerase (RpiA), lid domain"/>
    <property type="match status" value="1"/>
</dbReference>
<evidence type="ECO:0000256" key="8">
    <source>
        <dbReference type="ARBA" id="ARBA00032273"/>
    </source>
</evidence>
<evidence type="ECO:0000256" key="1">
    <source>
        <dbReference type="ARBA" id="ARBA00001713"/>
    </source>
</evidence>
<dbReference type="Gene3D" id="3.30.70.260">
    <property type="match status" value="1"/>
</dbReference>
<dbReference type="NCBIfam" id="TIGR00021">
    <property type="entry name" value="rpiA"/>
    <property type="match status" value="1"/>
</dbReference>
<dbReference type="AlphaFoldDB" id="A0A8H3IJE1"/>
<comment type="caution">
    <text evidence="9">The sequence shown here is derived from an EMBL/GenBank/DDBJ whole genome shotgun (WGS) entry which is preliminary data.</text>
</comment>
<dbReference type="Gene3D" id="3.40.50.1360">
    <property type="match status" value="1"/>
</dbReference>
<dbReference type="EC" id="5.3.1.6" evidence="4"/>
<evidence type="ECO:0000256" key="2">
    <source>
        <dbReference type="ARBA" id="ARBA00004988"/>
    </source>
</evidence>
<comment type="catalytic activity">
    <reaction evidence="1">
        <text>aldehydo-D-ribose 5-phosphate = D-ribulose 5-phosphate</text>
        <dbReference type="Rhea" id="RHEA:14657"/>
        <dbReference type="ChEBI" id="CHEBI:58121"/>
        <dbReference type="ChEBI" id="CHEBI:58273"/>
        <dbReference type="EC" id="5.3.1.6"/>
    </reaction>
</comment>
<dbReference type="PANTHER" id="PTHR11934:SF0">
    <property type="entry name" value="RIBOSE-5-PHOSPHATE ISOMERASE"/>
    <property type="match status" value="1"/>
</dbReference>
<protein>
    <recommendedName>
        <fullName evidence="5">Ribose-5-phosphate isomerase</fullName>
        <ecNumber evidence="4">5.3.1.6</ecNumber>
    </recommendedName>
    <alternativeName>
        <fullName evidence="8">D-ribose-5-phosphate ketol-isomerase</fullName>
    </alternativeName>
    <alternativeName>
        <fullName evidence="7">Phosphoriboisomerase</fullName>
    </alternativeName>
</protein>